<evidence type="ECO:0000313" key="2">
    <source>
        <dbReference type="EMBL" id="MBF9221784.1"/>
    </source>
</evidence>
<feature type="chain" id="PRO_5047014104" evidence="1">
    <location>
        <begin position="25"/>
        <end position="222"/>
    </location>
</feature>
<proteinExistence type="predicted"/>
<comment type="caution">
    <text evidence="2">The sequence shown here is derived from an EMBL/GenBank/DDBJ whole genome shotgun (WGS) entry which is preliminary data.</text>
</comment>
<feature type="signal peptide" evidence="1">
    <location>
        <begin position="1"/>
        <end position="24"/>
    </location>
</feature>
<organism evidence="2 3">
    <name type="scientific">Hymenobacter ruricola</name>
    <dbReference type="NCBI Taxonomy" id="2791023"/>
    <lineage>
        <taxon>Bacteria</taxon>
        <taxon>Pseudomonadati</taxon>
        <taxon>Bacteroidota</taxon>
        <taxon>Cytophagia</taxon>
        <taxon>Cytophagales</taxon>
        <taxon>Hymenobacteraceae</taxon>
        <taxon>Hymenobacter</taxon>
    </lineage>
</organism>
<keyword evidence="1" id="KW-0732">Signal</keyword>
<dbReference type="Proteomes" id="UP000618931">
    <property type="component" value="Unassembled WGS sequence"/>
</dbReference>
<accession>A0ABS0I487</accession>
<keyword evidence="3" id="KW-1185">Reference proteome</keyword>
<protein>
    <submittedName>
        <fullName evidence="2">Uncharacterized protein</fullName>
    </submittedName>
</protein>
<evidence type="ECO:0000313" key="3">
    <source>
        <dbReference type="Proteomes" id="UP000618931"/>
    </source>
</evidence>
<gene>
    <name evidence="2" type="ORF">I2H31_11795</name>
</gene>
<reference evidence="2 3" key="1">
    <citation type="submission" date="2020-11" db="EMBL/GenBank/DDBJ databases">
        <authorList>
            <person name="Kim M.K."/>
        </authorList>
    </citation>
    <scope>NUCLEOTIDE SEQUENCE [LARGE SCALE GENOMIC DNA]</scope>
    <source>
        <strain evidence="2 3">BT662</strain>
    </source>
</reference>
<dbReference type="EMBL" id="JADQDM010000005">
    <property type="protein sequence ID" value="MBF9221784.1"/>
    <property type="molecule type" value="Genomic_DNA"/>
</dbReference>
<name>A0ABS0I487_9BACT</name>
<dbReference type="RefSeq" id="WP_196293243.1">
    <property type="nucleotide sequence ID" value="NZ_JADQDM010000005.1"/>
</dbReference>
<sequence length="222" mass="24071">MKTKLLWLLATCLLGAAPKTPLLAQAMEDHLLPSQGYFASYAHERPYYPKVQEALCAGLSDTPLARVVVLPSFSPEYALSLEEKAHKYYLTYRVCLTSAWGALQRKETKPVAVSTVTVELGAPAAVAVASAFNKAILQTKYPAPTEGFSVRLDGTTYAFITFQRGVGLQSGETWSPVAGTKMGKLVAIVETLKKVTITPADQPLQAELLQQARQLLATLEAE</sequence>
<evidence type="ECO:0000256" key="1">
    <source>
        <dbReference type="SAM" id="SignalP"/>
    </source>
</evidence>